<dbReference type="Pfam" id="PF02643">
    <property type="entry name" value="DUF192"/>
    <property type="match status" value="1"/>
</dbReference>
<accession>A0A3B0C550</accession>
<dbReference type="InterPro" id="IPR038695">
    <property type="entry name" value="Saro_0823-like_sf"/>
</dbReference>
<keyword evidence="2" id="KW-1185">Reference proteome</keyword>
<dbReference type="EMBL" id="RBCJ01000003">
    <property type="protein sequence ID" value="RKN79881.1"/>
    <property type="molecule type" value="Genomic_DNA"/>
</dbReference>
<organism evidence="1 2">
    <name type="scientific">Ulvibacterium marinum</name>
    <dbReference type="NCBI Taxonomy" id="2419782"/>
    <lineage>
        <taxon>Bacteria</taxon>
        <taxon>Pseudomonadati</taxon>
        <taxon>Bacteroidota</taxon>
        <taxon>Flavobacteriia</taxon>
        <taxon>Flavobacteriales</taxon>
        <taxon>Flavobacteriaceae</taxon>
        <taxon>Ulvibacterium</taxon>
    </lineage>
</organism>
<protein>
    <submittedName>
        <fullName evidence="1">DUF192 domain-containing protein</fullName>
    </submittedName>
</protein>
<evidence type="ECO:0000313" key="1">
    <source>
        <dbReference type="EMBL" id="RKN79881.1"/>
    </source>
</evidence>
<dbReference type="Proteomes" id="UP000276603">
    <property type="component" value="Unassembled WGS sequence"/>
</dbReference>
<reference evidence="1 2" key="1">
    <citation type="submission" date="2018-10" db="EMBL/GenBank/DDBJ databases">
        <title>Ulvibacterium marinum gen. nov., sp. nov., a novel marine bacterium of the family Flavobacteriaceae, isolated from a culture of the green alga Ulva prolifera.</title>
        <authorList>
            <person name="Zhang Z."/>
        </authorList>
    </citation>
    <scope>NUCLEOTIDE SEQUENCE [LARGE SCALE GENOMIC DNA]</scope>
    <source>
        <strain evidence="1 2">CCMM003</strain>
    </source>
</reference>
<proteinExistence type="predicted"/>
<name>A0A3B0C550_9FLAO</name>
<dbReference type="InterPro" id="IPR003795">
    <property type="entry name" value="DUF192"/>
</dbReference>
<dbReference type="PANTHER" id="PTHR37953:SF1">
    <property type="entry name" value="UPF0127 PROTEIN MJ1496"/>
    <property type="match status" value="1"/>
</dbReference>
<gene>
    <name evidence="1" type="ORF">D7Z94_16565</name>
</gene>
<dbReference type="Gene3D" id="2.60.120.1140">
    <property type="entry name" value="Protein of unknown function DUF192"/>
    <property type="match status" value="1"/>
</dbReference>
<dbReference type="RefSeq" id="WP_120712689.1">
    <property type="nucleotide sequence ID" value="NZ_CANMKH010000004.1"/>
</dbReference>
<evidence type="ECO:0000313" key="2">
    <source>
        <dbReference type="Proteomes" id="UP000276603"/>
    </source>
</evidence>
<sequence length="162" mass="18813">MKSHRFIIYLFVGFLILQSCKEESKKVIKTEPVVFTKEGELQIFNMETDSILTKIDIEIAETSYETETGLMYRKGMEEHQGMLFIFEDVRLHNFYMKNTEFPLDIVYVKDNMTIASFQENAQPLDEKSLPSKVPVQYVLELNAGLVQKWGLKVGDSIAFNRL</sequence>
<dbReference type="AlphaFoldDB" id="A0A3B0C550"/>
<dbReference type="OrthoDB" id="5526466at2"/>
<dbReference type="PROSITE" id="PS51257">
    <property type="entry name" value="PROKAR_LIPOPROTEIN"/>
    <property type="match status" value="1"/>
</dbReference>
<dbReference type="PANTHER" id="PTHR37953">
    <property type="entry name" value="UPF0127 PROTEIN MJ1496"/>
    <property type="match status" value="1"/>
</dbReference>
<comment type="caution">
    <text evidence="1">The sequence shown here is derived from an EMBL/GenBank/DDBJ whole genome shotgun (WGS) entry which is preliminary data.</text>
</comment>